<protein>
    <submittedName>
        <fullName evidence="2">Uncharacterized protein</fullName>
    </submittedName>
</protein>
<accession>A0AAV7UMI4</accession>
<gene>
    <name evidence="2" type="ORF">NDU88_006285</name>
</gene>
<organism evidence="2 3">
    <name type="scientific">Pleurodeles waltl</name>
    <name type="common">Iberian ribbed newt</name>
    <dbReference type="NCBI Taxonomy" id="8319"/>
    <lineage>
        <taxon>Eukaryota</taxon>
        <taxon>Metazoa</taxon>
        <taxon>Chordata</taxon>
        <taxon>Craniata</taxon>
        <taxon>Vertebrata</taxon>
        <taxon>Euteleostomi</taxon>
        <taxon>Amphibia</taxon>
        <taxon>Batrachia</taxon>
        <taxon>Caudata</taxon>
        <taxon>Salamandroidea</taxon>
        <taxon>Salamandridae</taxon>
        <taxon>Pleurodelinae</taxon>
        <taxon>Pleurodeles</taxon>
    </lineage>
</organism>
<keyword evidence="3" id="KW-1185">Reference proteome</keyword>
<feature type="compositionally biased region" description="Basic residues" evidence="1">
    <location>
        <begin position="87"/>
        <end position="100"/>
    </location>
</feature>
<feature type="compositionally biased region" description="Low complexity" evidence="1">
    <location>
        <begin position="102"/>
        <end position="111"/>
    </location>
</feature>
<dbReference type="AlphaFoldDB" id="A0AAV7UMI4"/>
<proteinExistence type="predicted"/>
<comment type="caution">
    <text evidence="2">The sequence shown here is derived from an EMBL/GenBank/DDBJ whole genome shotgun (WGS) entry which is preliminary data.</text>
</comment>
<reference evidence="2" key="1">
    <citation type="journal article" date="2022" name="bioRxiv">
        <title>Sequencing and chromosome-scale assembly of the giantPleurodeles waltlgenome.</title>
        <authorList>
            <person name="Brown T."/>
            <person name="Elewa A."/>
            <person name="Iarovenko S."/>
            <person name="Subramanian E."/>
            <person name="Araus A.J."/>
            <person name="Petzold A."/>
            <person name="Susuki M."/>
            <person name="Suzuki K.-i.T."/>
            <person name="Hayashi T."/>
            <person name="Toyoda A."/>
            <person name="Oliveira C."/>
            <person name="Osipova E."/>
            <person name="Leigh N.D."/>
            <person name="Simon A."/>
            <person name="Yun M.H."/>
        </authorList>
    </citation>
    <scope>NUCLEOTIDE SEQUENCE</scope>
    <source>
        <strain evidence="2">20211129_DDA</strain>
        <tissue evidence="2">Liver</tissue>
    </source>
</reference>
<name>A0AAV7UMI4_PLEWA</name>
<feature type="compositionally biased region" description="Polar residues" evidence="1">
    <location>
        <begin position="115"/>
        <end position="124"/>
    </location>
</feature>
<evidence type="ECO:0000256" key="1">
    <source>
        <dbReference type="SAM" id="MobiDB-lite"/>
    </source>
</evidence>
<evidence type="ECO:0000313" key="3">
    <source>
        <dbReference type="Proteomes" id="UP001066276"/>
    </source>
</evidence>
<evidence type="ECO:0000313" key="2">
    <source>
        <dbReference type="EMBL" id="KAJ1189540.1"/>
    </source>
</evidence>
<dbReference type="Proteomes" id="UP001066276">
    <property type="component" value="Chromosome 3_1"/>
</dbReference>
<dbReference type="EMBL" id="JANPWB010000005">
    <property type="protein sequence ID" value="KAJ1189540.1"/>
    <property type="molecule type" value="Genomic_DNA"/>
</dbReference>
<feature type="region of interest" description="Disordered" evidence="1">
    <location>
        <begin position="18"/>
        <end position="49"/>
    </location>
</feature>
<sequence>MQHTLPCYIDDEAVHYPRRRAPLSPGGPDYQLRTPRRGGTTPIGHREGAASSEACRYQSVWFSPAQGNVKGCLGRVPRPAVGGHARVSQRHRRSPLRHTGARGPRGCPGPCLTGIGSSSAMPLA</sequence>
<feature type="region of interest" description="Disordered" evidence="1">
    <location>
        <begin position="79"/>
        <end position="124"/>
    </location>
</feature>